<protein>
    <submittedName>
        <fullName evidence="1">Uncharacterized protein</fullName>
    </submittedName>
</protein>
<organism evidence="1 2">
    <name type="scientific">Bifidobacterium pseudolongum subsp. globosum</name>
    <dbReference type="NCBI Taxonomy" id="1690"/>
    <lineage>
        <taxon>Bacteria</taxon>
        <taxon>Bacillati</taxon>
        <taxon>Actinomycetota</taxon>
        <taxon>Actinomycetes</taxon>
        <taxon>Bifidobacteriales</taxon>
        <taxon>Bifidobacteriaceae</taxon>
        <taxon>Bifidobacterium</taxon>
    </lineage>
</organism>
<reference evidence="1 2" key="1">
    <citation type="submission" date="2018-12" db="EMBL/GenBank/DDBJ databases">
        <title>Unveiling genomic diversity among members of the Bifidobacterium pseudolongum species, a widely distributed gut commensal of the animal kingdom.</title>
        <authorList>
            <person name="Lugli G.A."/>
            <person name="Duranti S."/>
            <person name="Albert K."/>
            <person name="Mancabelli L."/>
            <person name="Napoli S."/>
            <person name="Viappiani A."/>
            <person name="Anzalone R."/>
            <person name="Longhi G."/>
            <person name="Milani C."/>
            <person name="Turroni F."/>
            <person name="Alessandri G."/>
            <person name="Sela D.A."/>
            <person name="Van Sinderen D."/>
            <person name="Ventura M."/>
        </authorList>
    </citation>
    <scope>NUCLEOTIDE SEQUENCE [LARGE SCALE GENOMIC DNA]</scope>
    <source>
        <strain evidence="1 2">2093B</strain>
    </source>
</reference>
<name>A0A4Q5A1L6_9BIFI</name>
<sequence length="32" mass="3791">MNIVANSQTLARTFAMDGREYYHIPPYQRPYS</sequence>
<accession>A0A4Q5A1L6</accession>
<dbReference type="EMBL" id="RYUH01000007">
    <property type="protein sequence ID" value="RYQ11293.1"/>
    <property type="molecule type" value="Genomic_DNA"/>
</dbReference>
<comment type="caution">
    <text evidence="1">The sequence shown here is derived from an EMBL/GenBank/DDBJ whole genome shotgun (WGS) entry which is preliminary data.</text>
</comment>
<evidence type="ECO:0000313" key="2">
    <source>
        <dbReference type="Proteomes" id="UP000292568"/>
    </source>
</evidence>
<proteinExistence type="predicted"/>
<dbReference type="AlphaFoldDB" id="A0A4Q5A1L6"/>
<dbReference type="Proteomes" id="UP000292568">
    <property type="component" value="Unassembled WGS sequence"/>
</dbReference>
<evidence type="ECO:0000313" key="1">
    <source>
        <dbReference type="EMBL" id="RYQ11293.1"/>
    </source>
</evidence>
<gene>
    <name evidence="1" type="ORF">PG2093B_0402</name>
</gene>